<name>A0ABY9K093_9BACI</name>
<dbReference type="InterPro" id="IPR002933">
    <property type="entry name" value="Peptidase_M20"/>
</dbReference>
<comment type="similarity">
    <text evidence="3">Belongs to the peptidase M20A family.</text>
</comment>
<feature type="domain" description="Peptidase M20 dimerisation" evidence="8">
    <location>
        <begin position="201"/>
        <end position="314"/>
    </location>
</feature>
<proteinExistence type="inferred from homology"/>
<dbReference type="Pfam" id="PF01546">
    <property type="entry name" value="Peptidase_M20"/>
    <property type="match status" value="1"/>
</dbReference>
<comment type="cofactor">
    <cofactor evidence="1">
        <name>Co(2+)</name>
        <dbReference type="ChEBI" id="CHEBI:48828"/>
    </cofactor>
</comment>
<dbReference type="PANTHER" id="PTHR43808">
    <property type="entry name" value="ACETYLORNITHINE DEACETYLASE"/>
    <property type="match status" value="1"/>
</dbReference>
<evidence type="ECO:0000259" key="8">
    <source>
        <dbReference type="Pfam" id="PF07687"/>
    </source>
</evidence>
<keyword evidence="5" id="KW-0378">Hydrolase</keyword>
<evidence type="ECO:0000256" key="1">
    <source>
        <dbReference type="ARBA" id="ARBA00001941"/>
    </source>
</evidence>
<evidence type="ECO:0000313" key="9">
    <source>
        <dbReference type="EMBL" id="WLR43321.1"/>
    </source>
</evidence>
<dbReference type="NCBIfam" id="NF005373">
    <property type="entry name" value="PRK06915.1"/>
    <property type="match status" value="1"/>
</dbReference>
<gene>
    <name evidence="9" type="ORF">LC087_03790</name>
</gene>
<dbReference type="InterPro" id="IPR036264">
    <property type="entry name" value="Bact_exopeptidase_dim_dom"/>
</dbReference>
<dbReference type="PANTHER" id="PTHR43808:SF25">
    <property type="entry name" value="PEPTIDASE M20 DIMERISATION DOMAIN-CONTAINING PROTEIN"/>
    <property type="match status" value="1"/>
</dbReference>
<comment type="cofactor">
    <cofactor evidence="2">
        <name>Zn(2+)</name>
        <dbReference type="ChEBI" id="CHEBI:29105"/>
    </cofactor>
</comment>
<dbReference type="EMBL" id="CP129013">
    <property type="protein sequence ID" value="WLR43321.1"/>
    <property type="molecule type" value="Genomic_DNA"/>
</dbReference>
<evidence type="ECO:0000256" key="3">
    <source>
        <dbReference type="ARBA" id="ARBA00006247"/>
    </source>
</evidence>
<keyword evidence="10" id="KW-1185">Reference proteome</keyword>
<evidence type="ECO:0000256" key="2">
    <source>
        <dbReference type="ARBA" id="ARBA00001947"/>
    </source>
</evidence>
<dbReference type="Proteomes" id="UP001197974">
    <property type="component" value="Chromosome"/>
</dbReference>
<keyword evidence="6" id="KW-0862">Zinc</keyword>
<sequence>MNEIKNKITRLIDQQRKGYIELLQKVIREKSVMGYEDSAQAIILEKCRELNLTIDLWEPEINKLKMYPDFFSTRTSFLNSYNLVAVKKGTGGGRSIILNGHIDVVPEGELDQWSEDPYTGVIKDGKVYGRGSTDMKGGNIALLAAIEAVTEMNIPLKGDIIFQSVIDEECGGAGTLAAVERGYQADGAIIPEPTDMKCFIKQQGSMWYRLEVDGKSAHGGTRYQGISAIEKMMFVLEEIKKLEIYRNNQITDPLYKNTPIPVPINVGMIKGGNWPSSVPDAIQIEGRCGIAPHETKEQVQGQFQQWMDQLGEKDSWFKEHPAKLEWFGASWLPNQLSDSHPLFTTLERAHTETLNKELVVEASPWGTDGGMLAHVGNVPTIVFGPGKTELAHFPNEYIEIDKVFEVAKVIAHFLIDWCEMDEIKY</sequence>
<reference evidence="9 10" key="1">
    <citation type="submission" date="2023-06" db="EMBL/GenBank/DDBJ databases">
        <title>Five Gram-positive bacteria isolated from mangrove sediments in Shenzhen, Guangdong, China.</title>
        <authorList>
            <person name="Yu S."/>
            <person name="Zheng W."/>
            <person name="Huang Y."/>
        </authorList>
    </citation>
    <scope>NUCLEOTIDE SEQUENCE [LARGE SCALE GENOMIC DNA]</scope>
    <source>
        <strain evidence="9 10">SaN35-3</strain>
    </source>
</reference>
<evidence type="ECO:0000256" key="5">
    <source>
        <dbReference type="ARBA" id="ARBA00022801"/>
    </source>
</evidence>
<keyword evidence="4" id="KW-0479">Metal-binding</keyword>
<dbReference type="Gene3D" id="3.30.70.360">
    <property type="match status" value="1"/>
</dbReference>
<dbReference type="InterPro" id="IPR010182">
    <property type="entry name" value="ArgE/DapE"/>
</dbReference>
<dbReference type="InterPro" id="IPR050072">
    <property type="entry name" value="Peptidase_M20A"/>
</dbReference>
<organism evidence="9 10">
    <name type="scientific">Bacillus carboniphilus</name>
    <dbReference type="NCBI Taxonomy" id="86663"/>
    <lineage>
        <taxon>Bacteria</taxon>
        <taxon>Bacillati</taxon>
        <taxon>Bacillota</taxon>
        <taxon>Bacilli</taxon>
        <taxon>Bacillales</taxon>
        <taxon>Bacillaceae</taxon>
        <taxon>Bacillus</taxon>
    </lineage>
</organism>
<dbReference type="NCBIfam" id="TIGR01910">
    <property type="entry name" value="DapE-ArgE"/>
    <property type="match status" value="1"/>
</dbReference>
<dbReference type="Gene3D" id="3.40.630.10">
    <property type="entry name" value="Zn peptidases"/>
    <property type="match status" value="1"/>
</dbReference>
<protein>
    <submittedName>
        <fullName evidence="9">Peptidase</fullName>
    </submittedName>
</protein>
<evidence type="ECO:0000256" key="4">
    <source>
        <dbReference type="ARBA" id="ARBA00022723"/>
    </source>
</evidence>
<evidence type="ECO:0000313" key="10">
    <source>
        <dbReference type="Proteomes" id="UP001197974"/>
    </source>
</evidence>
<evidence type="ECO:0000256" key="7">
    <source>
        <dbReference type="ARBA" id="ARBA00023285"/>
    </source>
</evidence>
<dbReference type="SUPFAM" id="SSF55031">
    <property type="entry name" value="Bacterial exopeptidase dimerisation domain"/>
    <property type="match status" value="1"/>
</dbReference>
<dbReference type="RefSeq" id="WP_306020054.1">
    <property type="nucleotide sequence ID" value="NZ_CP129013.1"/>
</dbReference>
<evidence type="ECO:0000256" key="6">
    <source>
        <dbReference type="ARBA" id="ARBA00022833"/>
    </source>
</evidence>
<accession>A0ABY9K093</accession>
<dbReference type="SUPFAM" id="SSF53187">
    <property type="entry name" value="Zn-dependent exopeptidases"/>
    <property type="match status" value="1"/>
</dbReference>
<dbReference type="Pfam" id="PF07687">
    <property type="entry name" value="M20_dimer"/>
    <property type="match status" value="1"/>
</dbReference>
<keyword evidence="7" id="KW-0170">Cobalt</keyword>
<dbReference type="InterPro" id="IPR011650">
    <property type="entry name" value="Peptidase_M20_dimer"/>
</dbReference>